<dbReference type="GO" id="GO:0003746">
    <property type="term" value="F:translation elongation factor activity"/>
    <property type="evidence" value="ECO:0007669"/>
    <property type="project" value="UniProtKB-KW"/>
</dbReference>
<dbReference type="Proteomes" id="UP000202440">
    <property type="component" value="Chromosome"/>
</dbReference>
<dbReference type="KEGG" id="bsan:CHH28_13770"/>
<protein>
    <submittedName>
        <fullName evidence="1">Elongation factor P hydroxylase</fullName>
    </submittedName>
</protein>
<accession>A0A222FMC9</accession>
<dbReference type="OrthoDB" id="5298591at2"/>
<keyword evidence="1" id="KW-0251">Elongation factor</keyword>
<dbReference type="AlphaFoldDB" id="A0A222FMC9"/>
<gene>
    <name evidence="1" type="ORF">CHH28_13770</name>
</gene>
<sequence>MVKPELNVEDLIQLFNTLFVEGENTRLVAGDDEPIYLPADEHTPHHRLIFAHGFYESALHEISHWCIAGSERRQLVDFGYWYEPDGRSAAQQRAFEQVEVKPQALEWILSVACGRRFRVSTDNLNGEADAVEHGLAQFRLAVGEQAQRYLQQGLPARAERLRQALLTFYQRHDDFVAYRFDASQI</sequence>
<organism evidence="1 2">
    <name type="scientific">Bacterioplanes sanyensis</name>
    <dbReference type="NCBI Taxonomy" id="1249553"/>
    <lineage>
        <taxon>Bacteria</taxon>
        <taxon>Pseudomonadati</taxon>
        <taxon>Pseudomonadota</taxon>
        <taxon>Gammaproteobacteria</taxon>
        <taxon>Oceanospirillales</taxon>
        <taxon>Oceanospirillaceae</taxon>
        <taxon>Bacterioplanes</taxon>
    </lineage>
</organism>
<keyword evidence="2" id="KW-1185">Reference proteome</keyword>
<dbReference type="Pfam" id="PF04315">
    <property type="entry name" value="EpmC"/>
    <property type="match status" value="1"/>
</dbReference>
<evidence type="ECO:0000313" key="1">
    <source>
        <dbReference type="EMBL" id="ASP39674.1"/>
    </source>
</evidence>
<proteinExistence type="predicted"/>
<reference evidence="1 2" key="1">
    <citation type="submission" date="2017-07" db="EMBL/GenBank/DDBJ databases">
        <title>Annotated genome sequence of Bacterioplanes sanyensis isolated from Red Sea.</title>
        <authorList>
            <person name="Rehman Z.U."/>
        </authorList>
    </citation>
    <scope>NUCLEOTIDE SEQUENCE [LARGE SCALE GENOMIC DNA]</scope>
    <source>
        <strain evidence="1 2">NV9</strain>
    </source>
</reference>
<dbReference type="InterPro" id="IPR007411">
    <property type="entry name" value="EpmC"/>
</dbReference>
<evidence type="ECO:0000313" key="2">
    <source>
        <dbReference type="Proteomes" id="UP000202440"/>
    </source>
</evidence>
<name>A0A222FMC9_9GAMM</name>
<dbReference type="EMBL" id="CP022530">
    <property type="protein sequence ID" value="ASP39674.1"/>
    <property type="molecule type" value="Genomic_DNA"/>
</dbReference>
<keyword evidence="1" id="KW-0648">Protein biosynthesis</keyword>